<name>A0A180GYQ2_PUCT1</name>
<dbReference type="EnsemblFungi" id="PTTG_26055-t43_1">
    <property type="protein sequence ID" value="PTTG_26055-t43_1-p1"/>
    <property type="gene ID" value="PTTG_26055"/>
</dbReference>
<protein>
    <recommendedName>
        <fullName evidence="6">Secreted protein</fullName>
    </recommendedName>
</protein>
<reference evidence="3" key="2">
    <citation type="submission" date="2016-05" db="EMBL/GenBank/DDBJ databases">
        <title>Comparative analysis highlights variable genome content of wheat rusts and divergence of the mating loci.</title>
        <authorList>
            <person name="Cuomo C.A."/>
            <person name="Bakkeren G."/>
            <person name="Szabo L."/>
            <person name="Khalil H."/>
            <person name="Joly D."/>
            <person name="Goldberg J."/>
            <person name="Young S."/>
            <person name="Zeng Q."/>
            <person name="Fellers J."/>
        </authorList>
    </citation>
    <scope>NUCLEOTIDE SEQUENCE [LARGE SCALE GENOMIC DNA]</scope>
    <source>
        <strain evidence="3">1-1 BBBD Race 1</strain>
    </source>
</reference>
<dbReference type="VEuPathDB" id="FungiDB:PTTG_26055"/>
<feature type="signal peptide" evidence="2">
    <location>
        <begin position="1"/>
        <end position="19"/>
    </location>
</feature>
<feature type="compositionally biased region" description="Polar residues" evidence="1">
    <location>
        <begin position="78"/>
        <end position="97"/>
    </location>
</feature>
<accession>A0A180GYQ2</accession>
<dbReference type="Proteomes" id="UP000005240">
    <property type="component" value="Unassembled WGS sequence"/>
</dbReference>
<evidence type="ECO:0000313" key="3">
    <source>
        <dbReference type="EMBL" id="OAV97448.1"/>
    </source>
</evidence>
<organism evidence="3">
    <name type="scientific">Puccinia triticina (isolate 1-1 / race 1 (BBBD))</name>
    <name type="common">Brown leaf rust fungus</name>
    <dbReference type="NCBI Taxonomy" id="630390"/>
    <lineage>
        <taxon>Eukaryota</taxon>
        <taxon>Fungi</taxon>
        <taxon>Dikarya</taxon>
        <taxon>Basidiomycota</taxon>
        <taxon>Pucciniomycotina</taxon>
        <taxon>Pucciniomycetes</taxon>
        <taxon>Pucciniales</taxon>
        <taxon>Pucciniaceae</taxon>
        <taxon>Puccinia</taxon>
    </lineage>
</organism>
<evidence type="ECO:0000256" key="1">
    <source>
        <dbReference type="SAM" id="MobiDB-lite"/>
    </source>
</evidence>
<reference evidence="4" key="4">
    <citation type="submission" date="2025-05" db="UniProtKB">
        <authorList>
            <consortium name="EnsemblFungi"/>
        </authorList>
    </citation>
    <scope>IDENTIFICATION</scope>
    <source>
        <strain evidence="4">isolate 1-1 / race 1 (BBBD)</strain>
    </source>
</reference>
<feature type="region of interest" description="Disordered" evidence="1">
    <location>
        <begin position="72"/>
        <end position="97"/>
    </location>
</feature>
<reference evidence="4 5" key="3">
    <citation type="journal article" date="2017" name="G3 (Bethesda)">
        <title>Comparative analysis highlights variable genome content of wheat rusts and divergence of the mating loci.</title>
        <authorList>
            <person name="Cuomo C.A."/>
            <person name="Bakkeren G."/>
            <person name="Khalil H.B."/>
            <person name="Panwar V."/>
            <person name="Joly D."/>
            <person name="Linning R."/>
            <person name="Sakthikumar S."/>
            <person name="Song X."/>
            <person name="Adiconis X."/>
            <person name="Fan L."/>
            <person name="Goldberg J.M."/>
            <person name="Levin J.Z."/>
            <person name="Young S."/>
            <person name="Zeng Q."/>
            <person name="Anikster Y."/>
            <person name="Bruce M."/>
            <person name="Wang M."/>
            <person name="Yin C."/>
            <person name="McCallum B."/>
            <person name="Szabo L.J."/>
            <person name="Hulbert S."/>
            <person name="Chen X."/>
            <person name="Fellers J.P."/>
        </authorList>
    </citation>
    <scope>NUCLEOTIDE SEQUENCE</scope>
    <source>
        <strain evidence="4">isolate 1-1 / race 1 (BBBD)</strain>
        <strain evidence="5">Isolate 1-1 / race 1 (BBBD)</strain>
    </source>
</reference>
<sequence>MLSITHLLFVALLAAFVSSSPVVDEKRRARIGGLAARDSQYIGTTEVPLWCQAHPKIGKSRCVQMASQHSMRRGGVTGTQSHTGATRSCNGTSSRLY</sequence>
<reference evidence="3" key="1">
    <citation type="submission" date="2009-11" db="EMBL/GenBank/DDBJ databases">
        <authorList>
            <consortium name="The Broad Institute Genome Sequencing Platform"/>
            <person name="Ward D."/>
            <person name="Feldgarden M."/>
            <person name="Earl A."/>
            <person name="Young S.K."/>
            <person name="Zeng Q."/>
            <person name="Koehrsen M."/>
            <person name="Alvarado L."/>
            <person name="Berlin A."/>
            <person name="Bochicchio J."/>
            <person name="Borenstein D."/>
            <person name="Chapman S.B."/>
            <person name="Chen Z."/>
            <person name="Engels R."/>
            <person name="Freedman E."/>
            <person name="Gellesch M."/>
            <person name="Goldberg J."/>
            <person name="Griggs A."/>
            <person name="Gujja S."/>
            <person name="Heilman E."/>
            <person name="Heiman D."/>
            <person name="Hepburn T."/>
            <person name="Howarth C."/>
            <person name="Jen D."/>
            <person name="Larson L."/>
            <person name="Lewis B."/>
            <person name="Mehta T."/>
            <person name="Park D."/>
            <person name="Pearson M."/>
            <person name="Roberts A."/>
            <person name="Saif S."/>
            <person name="Shea T."/>
            <person name="Shenoy N."/>
            <person name="Sisk P."/>
            <person name="Stolte C."/>
            <person name="Sykes S."/>
            <person name="Thomson T."/>
            <person name="Walk T."/>
            <person name="White J."/>
            <person name="Yandava C."/>
            <person name="Izard J."/>
            <person name="Baranova O.V."/>
            <person name="Blanton J.M."/>
            <person name="Tanner A.C."/>
            <person name="Dewhirst F.E."/>
            <person name="Haas B."/>
            <person name="Nusbaum C."/>
            <person name="Birren B."/>
        </authorList>
    </citation>
    <scope>NUCLEOTIDE SEQUENCE [LARGE SCALE GENOMIC DNA]</scope>
    <source>
        <strain evidence="3">1-1 BBBD Race 1</strain>
    </source>
</reference>
<feature type="chain" id="PRO_5008110440" description="Secreted protein" evidence="2">
    <location>
        <begin position="20"/>
        <end position="97"/>
    </location>
</feature>
<keyword evidence="5" id="KW-1185">Reference proteome</keyword>
<keyword evidence="2" id="KW-0732">Signal</keyword>
<evidence type="ECO:0000313" key="4">
    <source>
        <dbReference type="EnsemblFungi" id="PTTG_26055-t43_1-p1"/>
    </source>
</evidence>
<dbReference type="AlphaFoldDB" id="A0A180GYQ2"/>
<evidence type="ECO:0000313" key="5">
    <source>
        <dbReference type="Proteomes" id="UP000005240"/>
    </source>
</evidence>
<evidence type="ECO:0000256" key="2">
    <source>
        <dbReference type="SAM" id="SignalP"/>
    </source>
</evidence>
<evidence type="ECO:0008006" key="6">
    <source>
        <dbReference type="Google" id="ProtNLM"/>
    </source>
</evidence>
<proteinExistence type="predicted"/>
<gene>
    <name evidence="3" type="ORF">PTTG_26055</name>
</gene>
<dbReference type="EMBL" id="ADAS02000013">
    <property type="protein sequence ID" value="OAV97448.1"/>
    <property type="molecule type" value="Genomic_DNA"/>
</dbReference>